<keyword evidence="3" id="KW-1185">Reference proteome</keyword>
<accession>A0ABN3I766</accession>
<evidence type="ECO:0000259" key="1">
    <source>
        <dbReference type="Pfam" id="PF03372"/>
    </source>
</evidence>
<feature type="domain" description="Endonuclease/exonuclease/phosphatase" evidence="1">
    <location>
        <begin position="6"/>
        <end position="242"/>
    </location>
</feature>
<dbReference type="EMBL" id="BAAARV010000142">
    <property type="protein sequence ID" value="GAA2395605.1"/>
    <property type="molecule type" value="Genomic_DNA"/>
</dbReference>
<dbReference type="Proteomes" id="UP001501444">
    <property type="component" value="Unassembled WGS sequence"/>
</dbReference>
<reference evidence="2 3" key="1">
    <citation type="journal article" date="2019" name="Int. J. Syst. Evol. Microbiol.">
        <title>The Global Catalogue of Microorganisms (GCM) 10K type strain sequencing project: providing services to taxonomists for standard genome sequencing and annotation.</title>
        <authorList>
            <consortium name="The Broad Institute Genomics Platform"/>
            <consortium name="The Broad Institute Genome Sequencing Center for Infectious Disease"/>
            <person name="Wu L."/>
            <person name="Ma J."/>
        </authorList>
    </citation>
    <scope>NUCLEOTIDE SEQUENCE [LARGE SCALE GENOMIC DNA]</scope>
    <source>
        <strain evidence="2 3">JCM 3272</strain>
    </source>
</reference>
<protein>
    <recommendedName>
        <fullName evidence="1">Endonuclease/exonuclease/phosphatase domain-containing protein</fullName>
    </recommendedName>
</protein>
<dbReference type="Pfam" id="PF03372">
    <property type="entry name" value="Exo_endo_phos"/>
    <property type="match status" value="1"/>
</dbReference>
<dbReference type="Gene3D" id="3.60.10.10">
    <property type="entry name" value="Endonuclease/exonuclease/phosphatase"/>
    <property type="match status" value="1"/>
</dbReference>
<dbReference type="InterPro" id="IPR036691">
    <property type="entry name" value="Endo/exonu/phosph_ase_sf"/>
</dbReference>
<gene>
    <name evidence="2" type="ORF">GCM10010170_110570</name>
</gene>
<dbReference type="RefSeq" id="WP_344620839.1">
    <property type="nucleotide sequence ID" value="NZ_BAAARV010000142.1"/>
</dbReference>
<dbReference type="InterPro" id="IPR005135">
    <property type="entry name" value="Endo/exonuclease/phosphatase"/>
</dbReference>
<comment type="caution">
    <text evidence="2">The sequence shown here is derived from an EMBL/GenBank/DDBJ whole genome shotgun (WGS) entry which is preliminary data.</text>
</comment>
<evidence type="ECO:0000313" key="3">
    <source>
        <dbReference type="Proteomes" id="UP001501444"/>
    </source>
</evidence>
<name>A0ABN3I766_9ACTN</name>
<sequence length="250" mass="27146">MTLTLMSYNIKTGGDGRLPAIGRVIAGAGPDVVALQELRGEPALGAVTGMRQFVARSRWGQPVGLLVARHLRVLGAGRVRRPFHHAAVWARLATPVGALTVIGAHLSPYWGRVRRLEAGWLASFMRRHRPAVLLADLNTLDPYTDHGLELARLPMPYRRRHMHGATDRPDVRATALLARRGLVDVFHACGRGQPWTVPTTRGGGAEFTEMRLDYALATPGVAGRFTECYVVTGGEAEAASDHYPLVARAA</sequence>
<evidence type="ECO:0000313" key="2">
    <source>
        <dbReference type="EMBL" id="GAA2395605.1"/>
    </source>
</evidence>
<dbReference type="SUPFAM" id="SSF56219">
    <property type="entry name" value="DNase I-like"/>
    <property type="match status" value="1"/>
</dbReference>
<proteinExistence type="predicted"/>
<organism evidence="2 3">
    <name type="scientific">Dactylosporangium salmoneum</name>
    <dbReference type="NCBI Taxonomy" id="53361"/>
    <lineage>
        <taxon>Bacteria</taxon>
        <taxon>Bacillati</taxon>
        <taxon>Actinomycetota</taxon>
        <taxon>Actinomycetes</taxon>
        <taxon>Micromonosporales</taxon>
        <taxon>Micromonosporaceae</taxon>
        <taxon>Dactylosporangium</taxon>
    </lineage>
</organism>